<dbReference type="Gene3D" id="1.20.1080.10">
    <property type="entry name" value="Glycerol uptake facilitator protein"/>
    <property type="match status" value="1"/>
</dbReference>
<keyword evidence="3" id="KW-1133">Transmembrane helix</keyword>
<dbReference type="PATRIC" id="fig|76731.3.peg.2445"/>
<comment type="subcellular location">
    <subcellularLocation>
        <location evidence="1">Membrane</location>
        <topology evidence="1">Multi-pass membrane protein</topology>
    </subcellularLocation>
</comment>
<evidence type="ECO:0000256" key="4">
    <source>
        <dbReference type="ARBA" id="ARBA00023136"/>
    </source>
</evidence>
<keyword evidence="2 5" id="KW-0812">Transmembrane</keyword>
<keyword evidence="7" id="KW-1185">Reference proteome</keyword>
<dbReference type="OrthoDB" id="9807293at2"/>
<proteinExistence type="inferred from homology"/>
<evidence type="ECO:0000256" key="5">
    <source>
        <dbReference type="RuleBase" id="RU000477"/>
    </source>
</evidence>
<evidence type="ECO:0000256" key="3">
    <source>
        <dbReference type="ARBA" id="ARBA00022989"/>
    </source>
</evidence>
<dbReference type="PANTHER" id="PTHR45724:SF55">
    <property type="entry name" value="AQUAPORIN NIP3-2"/>
    <property type="match status" value="1"/>
</dbReference>
<dbReference type="STRING" id="76731.RD2015_2388"/>
<evidence type="ECO:0000256" key="2">
    <source>
        <dbReference type="ARBA" id="ARBA00022692"/>
    </source>
</evidence>
<dbReference type="KEGG" id="rdp:RD2015_2388"/>
<name>A0A0U3N3T2_9BURK</name>
<protein>
    <submittedName>
        <fullName evidence="6">Transmembrane ABC transporter protein, major intrinsic protein</fullName>
    </submittedName>
</protein>
<dbReference type="GO" id="GO:0015267">
    <property type="term" value="F:channel activity"/>
    <property type="evidence" value="ECO:0007669"/>
    <property type="project" value="InterPro"/>
</dbReference>
<evidence type="ECO:0000313" key="7">
    <source>
        <dbReference type="Proteomes" id="UP000060699"/>
    </source>
</evidence>
<dbReference type="GO" id="GO:0016020">
    <property type="term" value="C:membrane"/>
    <property type="evidence" value="ECO:0007669"/>
    <property type="project" value="UniProtKB-SubCell"/>
</dbReference>
<dbReference type="PRINTS" id="PR00783">
    <property type="entry name" value="MINTRINSICP"/>
</dbReference>
<organism evidence="6 7">
    <name type="scientific">Roseateles depolymerans</name>
    <dbReference type="NCBI Taxonomy" id="76731"/>
    <lineage>
        <taxon>Bacteria</taxon>
        <taxon>Pseudomonadati</taxon>
        <taxon>Pseudomonadota</taxon>
        <taxon>Betaproteobacteria</taxon>
        <taxon>Burkholderiales</taxon>
        <taxon>Sphaerotilaceae</taxon>
        <taxon>Roseateles</taxon>
    </lineage>
</organism>
<dbReference type="Pfam" id="PF00230">
    <property type="entry name" value="MIP"/>
    <property type="match status" value="1"/>
</dbReference>
<sequence length="231" mass="23659">MSLPRKLLAEALGTALLLAVVIGSGVMAERLSGGNVAMALLANTLATVGGLYILIEVFGPLSGAHFNPAVSAVMAWRGELPKTALVPYIAAQLIGAVLGAWLAHAMFDMTVLQWSTKLRTGTGQWIAEGVATFGLLLVILRAPAGRASAMVAAYIGAAYWFTASTSFANPAAVVGRMFSDSFAGIAPTSAPGFVIAELIGAALAVGVNRLLSPARPVDEASAHPTPPARHA</sequence>
<dbReference type="PANTHER" id="PTHR45724">
    <property type="entry name" value="AQUAPORIN NIP2-1"/>
    <property type="match status" value="1"/>
</dbReference>
<evidence type="ECO:0000256" key="1">
    <source>
        <dbReference type="ARBA" id="ARBA00004141"/>
    </source>
</evidence>
<evidence type="ECO:0000313" key="6">
    <source>
        <dbReference type="EMBL" id="ALV06859.1"/>
    </source>
</evidence>
<dbReference type="SUPFAM" id="SSF81338">
    <property type="entry name" value="Aquaporin-like"/>
    <property type="match status" value="1"/>
</dbReference>
<dbReference type="InterPro" id="IPR023271">
    <property type="entry name" value="Aquaporin-like"/>
</dbReference>
<dbReference type="RefSeq" id="WP_058935074.1">
    <property type="nucleotide sequence ID" value="NZ_CP013729.1"/>
</dbReference>
<keyword evidence="4" id="KW-0472">Membrane</keyword>
<dbReference type="EMBL" id="CP013729">
    <property type="protein sequence ID" value="ALV06859.1"/>
    <property type="molecule type" value="Genomic_DNA"/>
</dbReference>
<gene>
    <name evidence="6" type="ORF">RD2015_2388</name>
</gene>
<dbReference type="InterPro" id="IPR000425">
    <property type="entry name" value="MIP"/>
</dbReference>
<accession>A0A0U3N3T2</accession>
<reference evidence="6 7" key="1">
    <citation type="submission" date="2015-12" db="EMBL/GenBank/DDBJ databases">
        <title>Complete genome of Roseateles depolymerans KCTC 42856.</title>
        <authorList>
            <person name="Kim K.M."/>
        </authorList>
    </citation>
    <scope>NUCLEOTIDE SEQUENCE [LARGE SCALE GENOMIC DNA]</scope>
    <source>
        <strain evidence="6 7">KCTC 42856</strain>
    </source>
</reference>
<dbReference type="AlphaFoldDB" id="A0A0U3N3T2"/>
<comment type="similarity">
    <text evidence="5">Belongs to the MIP/aquaporin (TC 1.A.8) family.</text>
</comment>
<dbReference type="Proteomes" id="UP000060699">
    <property type="component" value="Chromosome"/>
</dbReference>
<dbReference type="InterPro" id="IPR034294">
    <property type="entry name" value="Aquaporin_transptr"/>
</dbReference>
<keyword evidence="5" id="KW-0813">Transport</keyword>